<name>A0A445G797_GLYSO</name>
<sequence>MSVFRCTHTTEKDNYESFQEFFECWMFEQNQHLKELVAAESTTHLTDEKLQALNGKVVEHYEQYYNAKLCKARCVGHVLSNMAKLIGKGFSLDWWMKTQHGISLDVF</sequence>
<gene>
    <name evidence="2" type="ORF">D0Y65_045918</name>
</gene>
<organism evidence="2 3">
    <name type="scientific">Glycine soja</name>
    <name type="common">Wild soybean</name>
    <dbReference type="NCBI Taxonomy" id="3848"/>
    <lineage>
        <taxon>Eukaryota</taxon>
        <taxon>Viridiplantae</taxon>
        <taxon>Streptophyta</taxon>
        <taxon>Embryophyta</taxon>
        <taxon>Tracheophyta</taxon>
        <taxon>Spermatophyta</taxon>
        <taxon>Magnoliopsida</taxon>
        <taxon>eudicotyledons</taxon>
        <taxon>Gunneridae</taxon>
        <taxon>Pentapetalae</taxon>
        <taxon>rosids</taxon>
        <taxon>fabids</taxon>
        <taxon>Fabales</taxon>
        <taxon>Fabaceae</taxon>
        <taxon>Papilionoideae</taxon>
        <taxon>50 kb inversion clade</taxon>
        <taxon>NPAAA clade</taxon>
        <taxon>indigoferoid/millettioid clade</taxon>
        <taxon>Phaseoleae</taxon>
        <taxon>Glycine</taxon>
        <taxon>Glycine subgen. Soja</taxon>
    </lineage>
</organism>
<reference evidence="2 3" key="1">
    <citation type="submission" date="2018-09" db="EMBL/GenBank/DDBJ databases">
        <title>A high-quality reference genome of wild soybean provides a powerful tool to mine soybean genomes.</title>
        <authorList>
            <person name="Xie M."/>
            <person name="Chung C.Y.L."/>
            <person name="Li M.-W."/>
            <person name="Wong F.-L."/>
            <person name="Chan T.-F."/>
            <person name="Lam H.-M."/>
        </authorList>
    </citation>
    <scope>NUCLEOTIDE SEQUENCE [LARGE SCALE GENOMIC DNA]</scope>
    <source>
        <strain evidence="3">cv. W05</strain>
        <tissue evidence="2">Hypocotyl of etiolated seedlings</tissue>
    </source>
</reference>
<dbReference type="Proteomes" id="UP000289340">
    <property type="component" value="Chromosome 17"/>
</dbReference>
<dbReference type="EMBL" id="QZWG01000017">
    <property type="protein sequence ID" value="RZB57026.1"/>
    <property type="molecule type" value="Genomic_DNA"/>
</dbReference>
<proteinExistence type="predicted"/>
<protein>
    <recommendedName>
        <fullName evidence="1">DOG1 domain-containing protein</fullName>
    </recommendedName>
</protein>
<dbReference type="Pfam" id="PF14144">
    <property type="entry name" value="DOG1"/>
    <property type="match status" value="1"/>
</dbReference>
<accession>A0A445G797</accession>
<dbReference type="GO" id="GO:0006351">
    <property type="term" value="P:DNA-templated transcription"/>
    <property type="evidence" value="ECO:0007669"/>
    <property type="project" value="InterPro"/>
</dbReference>
<comment type="caution">
    <text evidence="2">The sequence shown here is derived from an EMBL/GenBank/DDBJ whole genome shotgun (WGS) entry which is preliminary data.</text>
</comment>
<evidence type="ECO:0000313" key="3">
    <source>
        <dbReference type="Proteomes" id="UP000289340"/>
    </source>
</evidence>
<dbReference type="InterPro" id="IPR025422">
    <property type="entry name" value="TGA_domain"/>
</dbReference>
<feature type="domain" description="DOG1" evidence="1">
    <location>
        <begin position="32"/>
        <end position="82"/>
    </location>
</feature>
<evidence type="ECO:0000313" key="2">
    <source>
        <dbReference type="EMBL" id="RZB57026.1"/>
    </source>
</evidence>
<dbReference type="GO" id="GO:0043565">
    <property type="term" value="F:sequence-specific DNA binding"/>
    <property type="evidence" value="ECO:0007669"/>
    <property type="project" value="InterPro"/>
</dbReference>
<evidence type="ECO:0000259" key="1">
    <source>
        <dbReference type="Pfam" id="PF14144"/>
    </source>
</evidence>
<dbReference type="AlphaFoldDB" id="A0A445G797"/>
<keyword evidence="3" id="KW-1185">Reference proteome</keyword>